<dbReference type="STRING" id="1076935.U4LB26"/>
<reference evidence="1 2" key="1">
    <citation type="journal article" date="2013" name="PLoS Genet.">
        <title>The genome and development-dependent transcriptomes of Pyronema confluens: a window into fungal evolution.</title>
        <authorList>
            <person name="Traeger S."/>
            <person name="Altegoer F."/>
            <person name="Freitag M."/>
            <person name="Gabaldon T."/>
            <person name="Kempken F."/>
            <person name="Kumar A."/>
            <person name="Marcet-Houben M."/>
            <person name="Poggeler S."/>
            <person name="Stajich J.E."/>
            <person name="Nowrousian M."/>
        </authorList>
    </citation>
    <scope>NUCLEOTIDE SEQUENCE [LARGE SCALE GENOMIC DNA]</scope>
    <source>
        <strain evidence="2">CBS 100304</strain>
        <tissue evidence="1">Vegetative mycelium</tissue>
    </source>
</reference>
<dbReference type="PANTHER" id="PTHR15907">
    <property type="entry name" value="DUF614 FAMILY PROTEIN-RELATED"/>
    <property type="match status" value="1"/>
</dbReference>
<dbReference type="OMA" id="TLMQHEK"/>
<proteinExistence type="predicted"/>
<protein>
    <submittedName>
        <fullName evidence="1">Similar to Protein PLANT CADMIUM RESISTANCE 7 acc. no. Q9LS43</fullName>
    </submittedName>
</protein>
<dbReference type="Proteomes" id="UP000018144">
    <property type="component" value="Unassembled WGS sequence"/>
</dbReference>
<keyword evidence="2" id="KW-1185">Reference proteome</keyword>
<evidence type="ECO:0000313" key="1">
    <source>
        <dbReference type="EMBL" id="CCX07369.1"/>
    </source>
</evidence>
<organism evidence="1 2">
    <name type="scientific">Pyronema omphalodes (strain CBS 100304)</name>
    <name type="common">Pyronema confluens</name>
    <dbReference type="NCBI Taxonomy" id="1076935"/>
    <lineage>
        <taxon>Eukaryota</taxon>
        <taxon>Fungi</taxon>
        <taxon>Dikarya</taxon>
        <taxon>Ascomycota</taxon>
        <taxon>Pezizomycotina</taxon>
        <taxon>Pezizomycetes</taxon>
        <taxon>Pezizales</taxon>
        <taxon>Pyronemataceae</taxon>
        <taxon>Pyronema</taxon>
    </lineage>
</organism>
<dbReference type="AlphaFoldDB" id="U4LB26"/>
<dbReference type="OrthoDB" id="1045822at2759"/>
<dbReference type="EMBL" id="HF935349">
    <property type="protein sequence ID" value="CCX07369.1"/>
    <property type="molecule type" value="Genomic_DNA"/>
</dbReference>
<name>U4LB26_PYROM</name>
<dbReference type="NCBIfam" id="TIGR01571">
    <property type="entry name" value="A_thal_Cys_rich"/>
    <property type="match status" value="1"/>
</dbReference>
<dbReference type="Pfam" id="PF04749">
    <property type="entry name" value="PLAC8"/>
    <property type="match status" value="1"/>
</dbReference>
<gene>
    <name evidence="1" type="ORF">PCON_06958</name>
</gene>
<sequence length="132" mass="15133">MTDKWENSLFSCFSNMNTCMMATFCPCILFGRTRYRLRHPSLDGHNCCNFACFTQCICISTPISCIQRMMQRKEIREKHNLEGGCCGDCMKSCFCSCCELAQEENEVLMKQSKAQEQVGYIKPQGMVYVPSN</sequence>
<dbReference type="InterPro" id="IPR006461">
    <property type="entry name" value="PLAC_motif_containing"/>
</dbReference>
<dbReference type="eggNOG" id="ENOG502SF2A">
    <property type="taxonomic scope" value="Eukaryota"/>
</dbReference>
<accession>U4LB26</accession>
<evidence type="ECO:0000313" key="2">
    <source>
        <dbReference type="Proteomes" id="UP000018144"/>
    </source>
</evidence>